<dbReference type="InterPro" id="IPR035906">
    <property type="entry name" value="MetI-like_sf"/>
</dbReference>
<dbReference type="InterPro" id="IPR000515">
    <property type="entry name" value="MetI-like"/>
</dbReference>
<gene>
    <name evidence="10" type="ORF">F0357_18680</name>
</gene>
<evidence type="ECO:0000256" key="8">
    <source>
        <dbReference type="RuleBase" id="RU363032"/>
    </source>
</evidence>
<feature type="domain" description="ABC transmembrane type-1" evidence="9">
    <location>
        <begin position="157"/>
        <end position="351"/>
    </location>
</feature>
<proteinExistence type="inferred from homology"/>
<dbReference type="PANTHER" id="PTHR30614">
    <property type="entry name" value="MEMBRANE COMPONENT OF AMINO ACID ABC TRANSPORTER"/>
    <property type="match status" value="1"/>
</dbReference>
<feature type="transmembrane region" description="Helical" evidence="8">
    <location>
        <begin position="332"/>
        <end position="352"/>
    </location>
</feature>
<evidence type="ECO:0000256" key="7">
    <source>
        <dbReference type="ARBA" id="ARBA00023136"/>
    </source>
</evidence>
<protein>
    <submittedName>
        <fullName evidence="10">Amino acid ABC transporter permease</fullName>
    </submittedName>
</protein>
<feature type="transmembrane region" description="Helical" evidence="8">
    <location>
        <begin position="34"/>
        <end position="54"/>
    </location>
</feature>
<sequence length="360" mass="38816">MTAVTAFKPAAEGTRVAVRRALAKWRKGLFGSPLNIAITLAYILFAAAVLWPFVRWAFVDAVFTGPRAACDDRTGACWIFVIEKARFLVFALYPRNLDGQAAAATVLIAATLVLMAAPRLWGRKLFALVIVGFAGAIGLMGGTLTGHPVPTQNWGGFPLTVLLAAVGFLGAFPLGIVLALARRSRMGLIRLLAVAFIEGFRGVPMIAVLYVSTLVFPLMIPAGASIDKLLRAQIAIILFVAAYMAEIVRSGLQSVETSQLEGGRALGLSDRQTMQLIILPQALRRVIPSFVNLAIGLFLDTTLVTVIGLFDFLNTARAAATDPNWLGFYNEAFTVAAIVYFVISAAGSRYSLWLERRLKV</sequence>
<evidence type="ECO:0000259" key="9">
    <source>
        <dbReference type="PROSITE" id="PS50928"/>
    </source>
</evidence>
<evidence type="ECO:0000256" key="1">
    <source>
        <dbReference type="ARBA" id="ARBA00004429"/>
    </source>
</evidence>
<dbReference type="RefSeq" id="WP_153487423.1">
    <property type="nucleotide sequence ID" value="NZ_VWNA01000002.1"/>
</dbReference>
<keyword evidence="5 8" id="KW-0812">Transmembrane</keyword>
<comment type="similarity">
    <text evidence="2">Belongs to the binding-protein-dependent transport system permease family. HisMQ subfamily.</text>
</comment>
<evidence type="ECO:0000256" key="5">
    <source>
        <dbReference type="ARBA" id="ARBA00022692"/>
    </source>
</evidence>
<dbReference type="AlphaFoldDB" id="A0A6A7Y604"/>
<feature type="transmembrane region" description="Helical" evidence="8">
    <location>
        <begin position="99"/>
        <end position="118"/>
    </location>
</feature>
<comment type="caution">
    <text evidence="10">The sequence shown here is derived from an EMBL/GenBank/DDBJ whole genome shotgun (WGS) entry which is preliminary data.</text>
</comment>
<feature type="transmembrane region" description="Helical" evidence="8">
    <location>
        <begin position="290"/>
        <end position="312"/>
    </location>
</feature>
<evidence type="ECO:0000256" key="3">
    <source>
        <dbReference type="ARBA" id="ARBA00022448"/>
    </source>
</evidence>
<evidence type="ECO:0000313" key="10">
    <source>
        <dbReference type="EMBL" id="MQT14644.1"/>
    </source>
</evidence>
<keyword evidence="3 8" id="KW-0813">Transport</keyword>
<reference evidence="10 11" key="1">
    <citation type="submission" date="2019-09" db="EMBL/GenBank/DDBJ databases">
        <title>Segnochrobactrum spirostomi gen. nov., sp. nov., isolated from the ciliate Spirostomum cf. yagiui and description of a novel family, Segnochrobactraceae fam. nov. within the order Rhizobiales of the class Alphaproteobacteria.</title>
        <authorList>
            <person name="Akter S."/>
            <person name="Shazib S.U.A."/>
            <person name="Shin M.K."/>
        </authorList>
    </citation>
    <scope>NUCLEOTIDE SEQUENCE [LARGE SCALE GENOMIC DNA]</scope>
    <source>
        <strain evidence="10 11">Sp-1</strain>
    </source>
</reference>
<dbReference type="GO" id="GO:0022857">
    <property type="term" value="F:transmembrane transporter activity"/>
    <property type="evidence" value="ECO:0007669"/>
    <property type="project" value="InterPro"/>
</dbReference>
<feature type="transmembrane region" description="Helical" evidence="8">
    <location>
        <begin position="202"/>
        <end position="224"/>
    </location>
</feature>
<dbReference type="CDD" id="cd06261">
    <property type="entry name" value="TM_PBP2"/>
    <property type="match status" value="1"/>
</dbReference>
<dbReference type="EMBL" id="VWNA01000002">
    <property type="protein sequence ID" value="MQT14644.1"/>
    <property type="molecule type" value="Genomic_DNA"/>
</dbReference>
<organism evidence="10 11">
    <name type="scientific">Segnochrobactrum spirostomi</name>
    <dbReference type="NCBI Taxonomy" id="2608987"/>
    <lineage>
        <taxon>Bacteria</taxon>
        <taxon>Pseudomonadati</taxon>
        <taxon>Pseudomonadota</taxon>
        <taxon>Alphaproteobacteria</taxon>
        <taxon>Hyphomicrobiales</taxon>
        <taxon>Segnochrobactraceae</taxon>
        <taxon>Segnochrobactrum</taxon>
    </lineage>
</organism>
<dbReference type="NCBIfam" id="TIGR01726">
    <property type="entry name" value="HEQRo_perm_3TM"/>
    <property type="match status" value="1"/>
</dbReference>
<evidence type="ECO:0000256" key="6">
    <source>
        <dbReference type="ARBA" id="ARBA00022989"/>
    </source>
</evidence>
<keyword evidence="6 8" id="KW-1133">Transmembrane helix</keyword>
<evidence type="ECO:0000256" key="4">
    <source>
        <dbReference type="ARBA" id="ARBA00022475"/>
    </source>
</evidence>
<feature type="transmembrane region" description="Helical" evidence="8">
    <location>
        <begin position="230"/>
        <end position="248"/>
    </location>
</feature>
<evidence type="ECO:0000313" key="11">
    <source>
        <dbReference type="Proteomes" id="UP000332515"/>
    </source>
</evidence>
<dbReference type="InterPro" id="IPR043429">
    <property type="entry name" value="ArtM/GltK/GlnP/TcyL/YhdX-like"/>
</dbReference>
<dbReference type="PROSITE" id="PS50928">
    <property type="entry name" value="ABC_TM1"/>
    <property type="match status" value="1"/>
</dbReference>
<dbReference type="PANTHER" id="PTHR30614:SF41">
    <property type="entry name" value="INNER MEMBRANE AMINO-ACID ABC TRANSPORTER PERMEASE PROTEIN YHDY"/>
    <property type="match status" value="1"/>
</dbReference>
<name>A0A6A7Y604_9HYPH</name>
<feature type="transmembrane region" description="Helical" evidence="8">
    <location>
        <begin position="157"/>
        <end position="181"/>
    </location>
</feature>
<comment type="subcellular location">
    <subcellularLocation>
        <location evidence="1">Cell inner membrane</location>
        <topology evidence="1">Multi-pass membrane protein</topology>
    </subcellularLocation>
    <subcellularLocation>
        <location evidence="8">Cell membrane</location>
        <topology evidence="8">Multi-pass membrane protein</topology>
    </subcellularLocation>
</comment>
<dbReference type="GO" id="GO:0043190">
    <property type="term" value="C:ATP-binding cassette (ABC) transporter complex"/>
    <property type="evidence" value="ECO:0007669"/>
    <property type="project" value="InterPro"/>
</dbReference>
<dbReference type="InterPro" id="IPR010065">
    <property type="entry name" value="AA_ABC_transptr_permease_3TM"/>
</dbReference>
<evidence type="ECO:0000256" key="2">
    <source>
        <dbReference type="ARBA" id="ARBA00010072"/>
    </source>
</evidence>
<keyword evidence="4" id="KW-1003">Cell membrane</keyword>
<dbReference type="Gene3D" id="1.10.3720.10">
    <property type="entry name" value="MetI-like"/>
    <property type="match status" value="1"/>
</dbReference>
<dbReference type="GO" id="GO:0006865">
    <property type="term" value="P:amino acid transport"/>
    <property type="evidence" value="ECO:0007669"/>
    <property type="project" value="TreeGrafter"/>
</dbReference>
<keyword evidence="11" id="KW-1185">Reference proteome</keyword>
<feature type="transmembrane region" description="Helical" evidence="8">
    <location>
        <begin position="125"/>
        <end position="145"/>
    </location>
</feature>
<dbReference type="Proteomes" id="UP000332515">
    <property type="component" value="Unassembled WGS sequence"/>
</dbReference>
<keyword evidence="7 8" id="KW-0472">Membrane</keyword>
<dbReference type="SUPFAM" id="SSF161098">
    <property type="entry name" value="MetI-like"/>
    <property type="match status" value="1"/>
</dbReference>
<dbReference type="Pfam" id="PF00528">
    <property type="entry name" value="BPD_transp_1"/>
    <property type="match status" value="1"/>
</dbReference>
<accession>A0A6A7Y604</accession>